<organism evidence="1 2">
    <name type="scientific">Grylomicrobium aquisgranensis</name>
    <dbReference type="NCBI Taxonomy" id="2926318"/>
    <lineage>
        <taxon>Bacteria</taxon>
        <taxon>Bacillati</taxon>
        <taxon>Bacillota</taxon>
        <taxon>Erysipelotrichia</taxon>
        <taxon>Erysipelotrichales</taxon>
        <taxon>Erysipelotrichaceae</taxon>
        <taxon>Grylomicrobium</taxon>
    </lineage>
</organism>
<dbReference type="Proteomes" id="UP001286174">
    <property type="component" value="Unassembled WGS sequence"/>
</dbReference>
<dbReference type="AlphaFoldDB" id="A0AB35U653"/>
<reference evidence="1 2" key="1">
    <citation type="submission" date="2022-03" db="EMBL/GenBank/DDBJ databases">
        <title>Novel taxa within the pig intestine.</title>
        <authorList>
            <person name="Wylensek D."/>
            <person name="Bishof K."/>
            <person name="Afrizal A."/>
            <person name="Clavel T."/>
        </authorList>
    </citation>
    <scope>NUCLEOTIDE SEQUENCE [LARGE SCALE GENOMIC DNA]</scope>
    <source>
        <strain evidence="1 2">CLA-KB-P133</strain>
    </source>
</reference>
<dbReference type="RefSeq" id="WP_370595234.1">
    <property type="nucleotide sequence ID" value="NZ_JALBUR010000001.1"/>
</dbReference>
<gene>
    <name evidence="1" type="ORF">MOZ60_00305</name>
</gene>
<comment type="caution">
    <text evidence="1">The sequence shown here is derived from an EMBL/GenBank/DDBJ whole genome shotgun (WGS) entry which is preliminary data.</text>
</comment>
<sequence>MNSNHTTLTHLKHECGQYSSYVVQLQILRDRIRMARSNGSPCSTEVEALNKVDEKIASIENMLDRIEKENGIESRILLWRTVIGHEDLRHVAVEKGMDPIELNTCIEDLLFHDLISQTHLCMETAYA</sequence>
<name>A0AB35U653_9FIRM</name>
<keyword evidence="2" id="KW-1185">Reference proteome</keyword>
<evidence type="ECO:0000313" key="1">
    <source>
        <dbReference type="EMBL" id="MDX8418529.1"/>
    </source>
</evidence>
<accession>A0AB35U653</accession>
<proteinExistence type="predicted"/>
<protein>
    <submittedName>
        <fullName evidence="1">Uncharacterized protein</fullName>
    </submittedName>
</protein>
<dbReference type="EMBL" id="JALBUR010000001">
    <property type="protein sequence ID" value="MDX8418529.1"/>
    <property type="molecule type" value="Genomic_DNA"/>
</dbReference>
<evidence type="ECO:0000313" key="2">
    <source>
        <dbReference type="Proteomes" id="UP001286174"/>
    </source>
</evidence>